<dbReference type="PANTHER" id="PTHR48111">
    <property type="entry name" value="REGULATOR OF RPOS"/>
    <property type="match status" value="1"/>
</dbReference>
<evidence type="ECO:0000313" key="8">
    <source>
        <dbReference type="EMBL" id="MBB4020477.1"/>
    </source>
</evidence>
<proteinExistence type="predicted"/>
<evidence type="ECO:0000259" key="7">
    <source>
        <dbReference type="PROSITE" id="PS50110"/>
    </source>
</evidence>
<keyword evidence="3" id="KW-0805">Transcription regulation</keyword>
<keyword evidence="2" id="KW-0902">Two-component regulatory system</keyword>
<evidence type="ECO:0000256" key="6">
    <source>
        <dbReference type="PROSITE-ProRule" id="PRU00169"/>
    </source>
</evidence>
<dbReference type="InterPro" id="IPR039420">
    <property type="entry name" value="WalR-like"/>
</dbReference>
<gene>
    <name evidence="8" type="ORF">GGR17_000268</name>
</gene>
<keyword evidence="1 6" id="KW-0597">Phosphoprotein</keyword>
<dbReference type="GO" id="GO:0005829">
    <property type="term" value="C:cytosol"/>
    <property type="evidence" value="ECO:0007669"/>
    <property type="project" value="TreeGrafter"/>
</dbReference>
<protein>
    <submittedName>
        <fullName evidence="8">CheY-like chemotaxis protein</fullName>
    </submittedName>
</protein>
<name>A0A840CE22_9RHOB</name>
<organism evidence="8 9">
    <name type="scientific">Actibacterium naphthalenivorans</name>
    <dbReference type="NCBI Taxonomy" id="1614693"/>
    <lineage>
        <taxon>Bacteria</taxon>
        <taxon>Pseudomonadati</taxon>
        <taxon>Pseudomonadota</taxon>
        <taxon>Alphaproteobacteria</taxon>
        <taxon>Rhodobacterales</taxon>
        <taxon>Roseobacteraceae</taxon>
        <taxon>Actibacterium</taxon>
    </lineage>
</organism>
<sequence>MRILAVDDDQILLELLVETLSVLGHQDVTTASSAQEALRVIAGASVPFDCFLLDIQMPEMDGIELCSIIRSMETYKTSPVVMITAMSERSFIDRAFSAGAIDYVTKPFDGLELGTRLRLAQRIVTERKVSADKIFALNSLKAKVEDAFRIEADKPITIEDVPGVVDHLVLENYLLQLSRGKSYLSSAVAFHIRNFDAIYARATAEDLYYTLTDVAEAIATQFKYTSFLMTYMGNGVYVVVTNRNNPVINPDLEVAAQMAIDEMELCYDDGAACNVSLRMGEPQTNSLFFGGGPMCMVEAAVESARKGGFAITSDNRQKSVALRAPRQQHAS</sequence>
<keyword evidence="5" id="KW-0804">Transcription</keyword>
<feature type="modified residue" description="4-aspartylphosphate" evidence="6">
    <location>
        <position position="54"/>
    </location>
</feature>
<dbReference type="AlphaFoldDB" id="A0A840CE22"/>
<dbReference type="PANTHER" id="PTHR48111:SF1">
    <property type="entry name" value="TWO-COMPONENT RESPONSE REGULATOR ORR33"/>
    <property type="match status" value="1"/>
</dbReference>
<dbReference type="RefSeq" id="WP_054538404.1">
    <property type="nucleotide sequence ID" value="NZ_JACIEQ010000001.1"/>
</dbReference>
<evidence type="ECO:0000256" key="2">
    <source>
        <dbReference type="ARBA" id="ARBA00023012"/>
    </source>
</evidence>
<dbReference type="InterPro" id="IPR011006">
    <property type="entry name" value="CheY-like_superfamily"/>
</dbReference>
<comment type="caution">
    <text evidence="8">The sequence shown here is derived from an EMBL/GenBank/DDBJ whole genome shotgun (WGS) entry which is preliminary data.</text>
</comment>
<dbReference type="GO" id="GO:0032993">
    <property type="term" value="C:protein-DNA complex"/>
    <property type="evidence" value="ECO:0007669"/>
    <property type="project" value="TreeGrafter"/>
</dbReference>
<dbReference type="GO" id="GO:0000976">
    <property type="term" value="F:transcription cis-regulatory region binding"/>
    <property type="evidence" value="ECO:0007669"/>
    <property type="project" value="TreeGrafter"/>
</dbReference>
<reference evidence="8" key="1">
    <citation type="submission" date="2020-08" db="EMBL/GenBank/DDBJ databases">
        <title>Genomic Encyclopedia of Type Strains, Phase IV (KMG-IV): sequencing the most valuable type-strain genomes for metagenomic binning, comparative biology and taxonomic classification.</title>
        <authorList>
            <person name="Goeker M."/>
        </authorList>
    </citation>
    <scope>NUCLEOTIDE SEQUENCE [LARGE SCALE GENOMIC DNA]</scope>
    <source>
        <strain evidence="8">DSM 105040</strain>
    </source>
</reference>
<dbReference type="PROSITE" id="PS50110">
    <property type="entry name" value="RESPONSE_REGULATORY"/>
    <property type="match status" value="1"/>
</dbReference>
<evidence type="ECO:0000313" key="9">
    <source>
        <dbReference type="Proteomes" id="UP000585681"/>
    </source>
</evidence>
<keyword evidence="9" id="KW-1185">Reference proteome</keyword>
<feature type="domain" description="Response regulatory" evidence="7">
    <location>
        <begin position="2"/>
        <end position="121"/>
    </location>
</feature>
<dbReference type="Gene3D" id="3.40.50.2300">
    <property type="match status" value="1"/>
</dbReference>
<dbReference type="Pfam" id="PF00072">
    <property type="entry name" value="Response_reg"/>
    <property type="match status" value="1"/>
</dbReference>
<dbReference type="SUPFAM" id="SSF52172">
    <property type="entry name" value="CheY-like"/>
    <property type="match status" value="1"/>
</dbReference>
<dbReference type="InterPro" id="IPR001789">
    <property type="entry name" value="Sig_transdc_resp-reg_receiver"/>
</dbReference>
<dbReference type="GO" id="GO:0006355">
    <property type="term" value="P:regulation of DNA-templated transcription"/>
    <property type="evidence" value="ECO:0007669"/>
    <property type="project" value="TreeGrafter"/>
</dbReference>
<dbReference type="SMART" id="SM00448">
    <property type="entry name" value="REC"/>
    <property type="match status" value="1"/>
</dbReference>
<dbReference type="GO" id="GO:0000156">
    <property type="term" value="F:phosphorelay response regulator activity"/>
    <property type="evidence" value="ECO:0007669"/>
    <property type="project" value="TreeGrafter"/>
</dbReference>
<dbReference type="Proteomes" id="UP000585681">
    <property type="component" value="Unassembled WGS sequence"/>
</dbReference>
<evidence type="ECO:0000256" key="3">
    <source>
        <dbReference type="ARBA" id="ARBA00023015"/>
    </source>
</evidence>
<evidence type="ECO:0000256" key="1">
    <source>
        <dbReference type="ARBA" id="ARBA00022553"/>
    </source>
</evidence>
<keyword evidence="4" id="KW-0238">DNA-binding</keyword>
<dbReference type="EMBL" id="JACIEQ010000001">
    <property type="protein sequence ID" value="MBB4020477.1"/>
    <property type="molecule type" value="Genomic_DNA"/>
</dbReference>
<dbReference type="CDD" id="cd17546">
    <property type="entry name" value="REC_hyHK_CKI1_RcsC-like"/>
    <property type="match status" value="1"/>
</dbReference>
<accession>A0A840CE22</accession>
<evidence type="ECO:0000256" key="4">
    <source>
        <dbReference type="ARBA" id="ARBA00023125"/>
    </source>
</evidence>
<evidence type="ECO:0000256" key="5">
    <source>
        <dbReference type="ARBA" id="ARBA00023163"/>
    </source>
</evidence>